<dbReference type="EMBL" id="JBHMBE010000002">
    <property type="protein sequence ID" value="MFB9645361.1"/>
    <property type="molecule type" value="Genomic_DNA"/>
</dbReference>
<protein>
    <submittedName>
        <fullName evidence="2">DUF222 domain-containing protein</fullName>
    </submittedName>
</protein>
<dbReference type="Proteomes" id="UP001589611">
    <property type="component" value="Unassembled WGS sequence"/>
</dbReference>
<sequence length="439" mass="47632">MTSVDLDDPPAVDPVESVRVMLRSLIFSMVATEAQIGALQAHQATLYAAATELVELRSARLPDAARRDREMPLRETTAEIAAALRVTERTVQRRMSEGTTLLMRFTRTFAALAEGRITRMHAGVIVEAGCSIEDDSSRAEFELAALDRAEVETPGRLRSIVRAIAESAQPVSIAERHRSARARRGVFLRELEDDMAELVTVQPAVLAHGMFDRVTQMARADAAAARATDAAGSDAAAGVPCTDDRTLDQRRADIFADMMLAGAPVAAGEGVDAIRAHVQVTVPVLTLAGVHDEGAHLAGYGPIDPDTARRLAANAPGWDRVMTHPVTGAVLAVDRYRPTKDLERALRVRDEHCRFPGCRQPAWRCDIDHSHDAALGGETSEGNLAHICKRHHTLKHATDWQVRQLGAGTLEWTSPSGLTYIDIPAPTLRFVPDGDPPPF</sequence>
<proteinExistence type="predicted"/>
<comment type="caution">
    <text evidence="2">The sequence shown here is derived from an EMBL/GenBank/DDBJ whole genome shotgun (WGS) entry which is preliminary data.</text>
</comment>
<evidence type="ECO:0000313" key="3">
    <source>
        <dbReference type="Proteomes" id="UP001589611"/>
    </source>
</evidence>
<evidence type="ECO:0000259" key="1">
    <source>
        <dbReference type="Pfam" id="PF02720"/>
    </source>
</evidence>
<organism evidence="2 3">
    <name type="scientific">Microbacterium terregens</name>
    <dbReference type="NCBI Taxonomy" id="69363"/>
    <lineage>
        <taxon>Bacteria</taxon>
        <taxon>Bacillati</taxon>
        <taxon>Actinomycetota</taxon>
        <taxon>Actinomycetes</taxon>
        <taxon>Micrococcales</taxon>
        <taxon>Microbacteriaceae</taxon>
        <taxon>Microbacterium</taxon>
    </lineage>
</organism>
<dbReference type="Gene3D" id="1.10.30.50">
    <property type="match status" value="1"/>
</dbReference>
<dbReference type="InterPro" id="IPR003615">
    <property type="entry name" value="HNH_nuc"/>
</dbReference>
<accession>A0ABV5T131</accession>
<evidence type="ECO:0000313" key="2">
    <source>
        <dbReference type="EMBL" id="MFB9645361.1"/>
    </source>
</evidence>
<dbReference type="InterPro" id="IPR003870">
    <property type="entry name" value="DUF222"/>
</dbReference>
<name>A0ABV5T131_9MICO</name>
<feature type="domain" description="DUF222" evidence="1">
    <location>
        <begin position="40"/>
        <end position="350"/>
    </location>
</feature>
<gene>
    <name evidence="2" type="ORF">ACFFPJ_06085</name>
</gene>
<dbReference type="Pfam" id="PF02720">
    <property type="entry name" value="DUF222"/>
    <property type="match status" value="1"/>
</dbReference>
<reference evidence="2 3" key="1">
    <citation type="submission" date="2024-09" db="EMBL/GenBank/DDBJ databases">
        <authorList>
            <person name="Sun Q."/>
            <person name="Mori K."/>
        </authorList>
    </citation>
    <scope>NUCLEOTIDE SEQUENCE [LARGE SCALE GENOMIC DNA]</scope>
    <source>
        <strain evidence="2 3">JCM 1342</strain>
    </source>
</reference>
<dbReference type="RefSeq" id="WP_344714406.1">
    <property type="nucleotide sequence ID" value="NZ_BAAAWH010000001.1"/>
</dbReference>
<dbReference type="CDD" id="cd00085">
    <property type="entry name" value="HNHc"/>
    <property type="match status" value="1"/>
</dbReference>
<keyword evidence="3" id="KW-1185">Reference proteome</keyword>